<gene>
    <name evidence="2" type="ORF">COLO4_09814</name>
</gene>
<proteinExistence type="predicted"/>
<dbReference type="AlphaFoldDB" id="A0A1R3KB09"/>
<evidence type="ECO:0000313" key="3">
    <source>
        <dbReference type="Proteomes" id="UP000187203"/>
    </source>
</evidence>
<sequence length="88" mass="10031">MAYDAKFLRVPQIQWLGAFPSDSDYYGLPKQCLLPLTTEDSGQLKVSGKVNPCIILKVFEKYGKHGEDSDETISKIQKVDLRVQRVRE</sequence>
<dbReference type="Pfam" id="PF21180">
    <property type="entry name" value="TOP6A-Spo11_Toprim"/>
    <property type="match status" value="1"/>
</dbReference>
<evidence type="ECO:0000313" key="2">
    <source>
        <dbReference type="EMBL" id="OMP04253.1"/>
    </source>
</evidence>
<keyword evidence="3" id="KW-1185">Reference proteome</keyword>
<evidence type="ECO:0000259" key="1">
    <source>
        <dbReference type="Pfam" id="PF21180"/>
    </source>
</evidence>
<feature type="domain" description="Topoisomerase 6 subunit A/Spo11 TOPRIM" evidence="1">
    <location>
        <begin position="1"/>
        <end position="48"/>
    </location>
</feature>
<name>A0A1R3KB09_9ROSI</name>
<dbReference type="Gene3D" id="3.40.1360.10">
    <property type="match status" value="1"/>
</dbReference>
<protein>
    <recommendedName>
        <fullName evidence="1">Topoisomerase 6 subunit A/Spo11 TOPRIM domain-containing protein</fullName>
    </recommendedName>
</protein>
<organism evidence="2 3">
    <name type="scientific">Corchorus olitorius</name>
    <dbReference type="NCBI Taxonomy" id="93759"/>
    <lineage>
        <taxon>Eukaryota</taxon>
        <taxon>Viridiplantae</taxon>
        <taxon>Streptophyta</taxon>
        <taxon>Embryophyta</taxon>
        <taxon>Tracheophyta</taxon>
        <taxon>Spermatophyta</taxon>
        <taxon>Magnoliopsida</taxon>
        <taxon>eudicotyledons</taxon>
        <taxon>Gunneridae</taxon>
        <taxon>Pentapetalae</taxon>
        <taxon>rosids</taxon>
        <taxon>malvids</taxon>
        <taxon>Malvales</taxon>
        <taxon>Malvaceae</taxon>
        <taxon>Grewioideae</taxon>
        <taxon>Apeibeae</taxon>
        <taxon>Corchorus</taxon>
    </lineage>
</organism>
<dbReference type="OrthoDB" id="5377392at2759"/>
<reference evidence="3" key="1">
    <citation type="submission" date="2013-09" db="EMBL/GenBank/DDBJ databases">
        <title>Corchorus olitorius genome sequencing.</title>
        <authorList>
            <person name="Alam M."/>
            <person name="Haque M.S."/>
            <person name="Islam M.S."/>
            <person name="Emdad E.M."/>
            <person name="Islam M.M."/>
            <person name="Ahmed B."/>
            <person name="Halim A."/>
            <person name="Hossen Q.M.M."/>
            <person name="Hossain M.Z."/>
            <person name="Ahmed R."/>
            <person name="Khan M.M."/>
            <person name="Islam R."/>
            <person name="Rashid M.M."/>
            <person name="Khan S.A."/>
            <person name="Rahman M.S."/>
            <person name="Alam M."/>
            <person name="Yahiya A.S."/>
            <person name="Khan M.S."/>
            <person name="Azam M.S."/>
            <person name="Haque T."/>
            <person name="Lashkar M.Z.H."/>
            <person name="Akhand A.I."/>
            <person name="Morshed G."/>
            <person name="Roy S."/>
            <person name="Uddin K.S."/>
            <person name="Rabeya T."/>
            <person name="Hossain A.S."/>
            <person name="Chowdhury A."/>
            <person name="Snigdha A.R."/>
            <person name="Mortoza M.S."/>
            <person name="Matin S.A."/>
            <person name="Hoque S.M.E."/>
            <person name="Islam M.K."/>
            <person name="Roy D.K."/>
            <person name="Haider R."/>
            <person name="Moosa M.M."/>
            <person name="Elias S.M."/>
            <person name="Hasan A.M."/>
            <person name="Jahan S."/>
            <person name="Shafiuddin M."/>
            <person name="Mahmood N."/>
            <person name="Shommy N.S."/>
        </authorList>
    </citation>
    <scope>NUCLEOTIDE SEQUENCE [LARGE SCALE GENOMIC DNA]</scope>
    <source>
        <strain evidence="3">cv. O-4</strain>
    </source>
</reference>
<accession>A0A1R3KB09</accession>
<dbReference type="InterPro" id="IPR034136">
    <property type="entry name" value="TOPRIM_Topo6A/Spo11"/>
</dbReference>
<dbReference type="EMBL" id="AWUE01014272">
    <property type="protein sequence ID" value="OMP04253.1"/>
    <property type="molecule type" value="Genomic_DNA"/>
</dbReference>
<dbReference type="Proteomes" id="UP000187203">
    <property type="component" value="Unassembled WGS sequence"/>
</dbReference>
<dbReference type="STRING" id="93759.A0A1R3KB09"/>
<comment type="caution">
    <text evidence="2">The sequence shown here is derived from an EMBL/GenBank/DDBJ whole genome shotgun (WGS) entry which is preliminary data.</text>
</comment>